<proteinExistence type="inferred from homology"/>
<comment type="caution">
    <text evidence="4">The sequence shown here is derived from an EMBL/GenBank/DDBJ whole genome shotgun (WGS) entry which is preliminary data.</text>
</comment>
<evidence type="ECO:0000256" key="1">
    <source>
        <dbReference type="ARBA" id="ARBA00008898"/>
    </source>
</evidence>
<comment type="similarity">
    <text evidence="1">Belongs to the non-flavoprotein flavin reductase family.</text>
</comment>
<dbReference type="PANTHER" id="PTHR30466">
    <property type="entry name" value="FLAVIN REDUCTASE"/>
    <property type="match status" value="1"/>
</dbReference>
<feature type="domain" description="Flavin reductase like" evidence="3">
    <location>
        <begin position="10"/>
        <end position="154"/>
    </location>
</feature>
<accession>A0ABP6T8Z5</accession>
<evidence type="ECO:0000259" key="3">
    <source>
        <dbReference type="SMART" id="SM00903"/>
    </source>
</evidence>
<dbReference type="Gene3D" id="2.30.110.10">
    <property type="entry name" value="Electron Transport, Fmn-binding Protein, Chain A"/>
    <property type="match status" value="1"/>
</dbReference>
<dbReference type="InterPro" id="IPR050268">
    <property type="entry name" value="NADH-dep_flavin_reductase"/>
</dbReference>
<sequence length="171" mass="17879">MNRHTYRQVLGHFATGVVIVTAATVPGPVGLSINSFTAVSLEPPLVGFFPAVTSRSWPAIEQVGAFCVNMLGVDQEPLAHRFAGAVADRFAGVGWRPAPMSTAPVLDGVIAWIDCALESVSPAGDHLFVTGRVTAAGLRAENDPLVFAHGRYRRLAPDGWGGPDGSGFADG</sequence>
<dbReference type="EMBL" id="BAAAYN010000054">
    <property type="protein sequence ID" value="GAA3396246.1"/>
    <property type="molecule type" value="Genomic_DNA"/>
</dbReference>
<dbReference type="PANTHER" id="PTHR30466:SF11">
    <property type="entry name" value="FLAVIN-DEPENDENT MONOOXYGENASE, REDUCTASE SUBUNIT HSAB"/>
    <property type="match status" value="1"/>
</dbReference>
<evidence type="ECO:0000313" key="5">
    <source>
        <dbReference type="Proteomes" id="UP001501676"/>
    </source>
</evidence>
<protein>
    <submittedName>
        <fullName evidence="4">Flavin reductase family protein</fullName>
    </submittedName>
</protein>
<gene>
    <name evidence="4" type="ORF">GCM10020369_72240</name>
</gene>
<dbReference type="SMART" id="SM00903">
    <property type="entry name" value="Flavin_Reduct"/>
    <property type="match status" value="1"/>
</dbReference>
<name>A0ABP6T8Z5_9ACTN</name>
<reference evidence="5" key="1">
    <citation type="journal article" date="2019" name="Int. J. Syst. Evol. Microbiol.">
        <title>The Global Catalogue of Microorganisms (GCM) 10K type strain sequencing project: providing services to taxonomists for standard genome sequencing and annotation.</title>
        <authorList>
            <consortium name="The Broad Institute Genomics Platform"/>
            <consortium name="The Broad Institute Genome Sequencing Center for Infectious Disease"/>
            <person name="Wu L."/>
            <person name="Ma J."/>
        </authorList>
    </citation>
    <scope>NUCLEOTIDE SEQUENCE [LARGE SCALE GENOMIC DNA]</scope>
    <source>
        <strain evidence="5">JCM 9458</strain>
    </source>
</reference>
<keyword evidence="2" id="KW-0560">Oxidoreductase</keyword>
<dbReference type="Pfam" id="PF01613">
    <property type="entry name" value="Flavin_Reduct"/>
    <property type="match status" value="1"/>
</dbReference>
<dbReference type="SUPFAM" id="SSF50475">
    <property type="entry name" value="FMN-binding split barrel"/>
    <property type="match status" value="1"/>
</dbReference>
<dbReference type="Proteomes" id="UP001501676">
    <property type="component" value="Unassembled WGS sequence"/>
</dbReference>
<evidence type="ECO:0000256" key="2">
    <source>
        <dbReference type="ARBA" id="ARBA00023002"/>
    </source>
</evidence>
<organism evidence="4 5">
    <name type="scientific">Cryptosporangium minutisporangium</name>
    <dbReference type="NCBI Taxonomy" id="113569"/>
    <lineage>
        <taxon>Bacteria</taxon>
        <taxon>Bacillati</taxon>
        <taxon>Actinomycetota</taxon>
        <taxon>Actinomycetes</taxon>
        <taxon>Cryptosporangiales</taxon>
        <taxon>Cryptosporangiaceae</taxon>
        <taxon>Cryptosporangium</taxon>
    </lineage>
</organism>
<dbReference type="InterPro" id="IPR012349">
    <property type="entry name" value="Split_barrel_FMN-bd"/>
</dbReference>
<dbReference type="InterPro" id="IPR002563">
    <property type="entry name" value="Flavin_Rdtase-like_dom"/>
</dbReference>
<keyword evidence="5" id="KW-1185">Reference proteome</keyword>
<evidence type="ECO:0000313" key="4">
    <source>
        <dbReference type="EMBL" id="GAA3396246.1"/>
    </source>
</evidence>
<dbReference type="RefSeq" id="WP_345732786.1">
    <property type="nucleotide sequence ID" value="NZ_BAAAYN010000054.1"/>
</dbReference>